<proteinExistence type="predicted"/>
<feature type="transmembrane region" description="Helical" evidence="1">
    <location>
        <begin position="21"/>
        <end position="44"/>
    </location>
</feature>
<feature type="transmembrane region" description="Helical" evidence="1">
    <location>
        <begin position="337"/>
        <end position="359"/>
    </location>
</feature>
<evidence type="ECO:0000256" key="1">
    <source>
        <dbReference type="SAM" id="Phobius"/>
    </source>
</evidence>
<keyword evidence="3" id="KW-1185">Reference proteome</keyword>
<dbReference type="GO" id="GO:0005886">
    <property type="term" value="C:plasma membrane"/>
    <property type="evidence" value="ECO:0007669"/>
    <property type="project" value="TreeGrafter"/>
</dbReference>
<dbReference type="eggNOG" id="COG2610">
    <property type="taxonomic scope" value="Bacteria"/>
</dbReference>
<sequence length="474" mass="50737">MLEGICIAVALIGLMYFAYRGWSIILIAPIFAGVAALASIFGVLPTYSELYMTRMAEYTKSYYPIFLFGAVFARLMEKGGLASSVAAKIVDVLGEKRAVLAVLLGCGALTYGGLSVFVVAFVMYPFGAVVFRKADIPKRLLPATLWVGIFSFAMVALPGTPQIQNIIPSSYFSTSTWSAPIIGLFASFLFLLIGWGWVTRRAKILKARGEGYGRHFEGGPHHKPSPKIHIPWYWALLPLVMVIVINIILSNPFKWEWGFHWDPEALSAFLPLKLSLLAANVGKVSAIWSITVALIISSIAAAFIGRKRFIVMDGFLAPINYAAISSATAVLNVASGYAFGCVITSLPGFVPVTQALIGIADSFGPLLSAVITTNIMAGITGSASGGLTIALSMLGDQWAAMAQAAGIPLEVLHRIVAIASVGIDPVPHCGALVTLLAICGLTHHDSYFDIAVIMGLKFFVPFLCILFYMVTGLA</sequence>
<feature type="transmembrane region" description="Helical" evidence="1">
    <location>
        <begin position="232"/>
        <end position="249"/>
    </location>
</feature>
<keyword evidence="1" id="KW-1133">Transmembrane helix</keyword>
<feature type="transmembrane region" description="Helical" evidence="1">
    <location>
        <begin position="450"/>
        <end position="470"/>
    </location>
</feature>
<dbReference type="InterPro" id="IPR003474">
    <property type="entry name" value="Glcn_transporter"/>
</dbReference>
<dbReference type="PANTHER" id="PTHR30354">
    <property type="entry name" value="GNT FAMILY GLUCONATE TRANSPORTER"/>
    <property type="match status" value="1"/>
</dbReference>
<dbReference type="Proteomes" id="UP000095546">
    <property type="component" value="Unassembled WGS sequence"/>
</dbReference>
<dbReference type="PANTHER" id="PTHR30354:SF7">
    <property type="entry name" value="BLL7963 PROTEIN"/>
    <property type="match status" value="1"/>
</dbReference>
<name>A0A173WDZ9_9FIRM</name>
<reference evidence="2 3" key="1">
    <citation type="submission" date="2015-09" db="EMBL/GenBank/DDBJ databases">
        <authorList>
            <consortium name="Pathogen Informatics"/>
        </authorList>
    </citation>
    <scope>NUCLEOTIDE SEQUENCE [LARGE SCALE GENOMIC DNA]</scope>
    <source>
        <strain evidence="2 3">2789STDY5608828</strain>
    </source>
</reference>
<accession>A0A173WDZ9</accession>
<feature type="transmembrane region" description="Helical" evidence="1">
    <location>
        <begin position="366"/>
        <end position="395"/>
    </location>
</feature>
<keyword evidence="1" id="KW-0812">Transmembrane</keyword>
<feature type="transmembrane region" description="Helical" evidence="1">
    <location>
        <begin position="415"/>
        <end position="438"/>
    </location>
</feature>
<dbReference type="EMBL" id="CYYU01000001">
    <property type="protein sequence ID" value="CUN37682.1"/>
    <property type="molecule type" value="Genomic_DNA"/>
</dbReference>
<evidence type="ECO:0000313" key="2">
    <source>
        <dbReference type="EMBL" id="CUN37682.1"/>
    </source>
</evidence>
<feature type="transmembrane region" description="Helical" evidence="1">
    <location>
        <begin position="286"/>
        <end position="304"/>
    </location>
</feature>
<keyword evidence="1" id="KW-0472">Membrane</keyword>
<dbReference type="GO" id="GO:0015128">
    <property type="term" value="F:gluconate transmembrane transporter activity"/>
    <property type="evidence" value="ECO:0007669"/>
    <property type="project" value="InterPro"/>
</dbReference>
<feature type="transmembrane region" description="Helical" evidence="1">
    <location>
        <begin position="139"/>
        <end position="157"/>
    </location>
</feature>
<protein>
    <submittedName>
        <fullName evidence="2">H+/gluconate symporter and related permeases</fullName>
    </submittedName>
</protein>
<gene>
    <name evidence="2" type="ORF">ERS852385_00209</name>
</gene>
<evidence type="ECO:0000313" key="3">
    <source>
        <dbReference type="Proteomes" id="UP000095546"/>
    </source>
</evidence>
<feature type="transmembrane region" description="Helical" evidence="1">
    <location>
        <begin position="177"/>
        <end position="198"/>
    </location>
</feature>
<feature type="transmembrane region" description="Helical" evidence="1">
    <location>
        <begin position="98"/>
        <end position="127"/>
    </location>
</feature>
<dbReference type="STRING" id="187979.ERS852385_00209"/>
<dbReference type="AlphaFoldDB" id="A0A173WDZ9"/>
<organism evidence="2 3">
    <name type="scientific">Mitsuokella jalaludinii</name>
    <dbReference type="NCBI Taxonomy" id="187979"/>
    <lineage>
        <taxon>Bacteria</taxon>
        <taxon>Bacillati</taxon>
        <taxon>Bacillota</taxon>
        <taxon>Negativicutes</taxon>
        <taxon>Selenomonadales</taxon>
        <taxon>Selenomonadaceae</taxon>
        <taxon>Mitsuokella</taxon>
    </lineage>
</organism>